<gene>
    <name evidence="1" type="ORF">B7R77_12865</name>
</gene>
<reference evidence="1 2" key="1">
    <citation type="submission" date="2017-04" db="EMBL/GenBank/DDBJ databases">
        <title>Genome Announcement: Closed genomes of Ralstonia solanacearum strains K60, UW551, and UW700.</title>
        <authorList>
            <person name="Hayes M."/>
            <person name="Macintyre A.M."/>
            <person name="Allen C."/>
        </authorList>
    </citation>
    <scope>NUCLEOTIDE SEQUENCE [LARGE SCALE GENOMIC DNA]</scope>
    <source>
        <strain evidence="1 2">UW25</strain>
    </source>
</reference>
<protein>
    <submittedName>
        <fullName evidence="1">Uncharacterized protein</fullName>
    </submittedName>
</protein>
<accession>A0AAP7ZQX2</accession>
<organism evidence="1 2">
    <name type="scientific">Ralstonia solanacearum K60</name>
    <dbReference type="NCBI Taxonomy" id="1091042"/>
    <lineage>
        <taxon>Bacteria</taxon>
        <taxon>Pseudomonadati</taxon>
        <taxon>Pseudomonadota</taxon>
        <taxon>Betaproteobacteria</taxon>
        <taxon>Burkholderiales</taxon>
        <taxon>Burkholderiaceae</taxon>
        <taxon>Ralstonia</taxon>
        <taxon>Ralstonia solanacearum species complex</taxon>
    </lineage>
</organism>
<sequence length="185" mass="19627">MMERIDKHPARRCLEPIGQASLLCICGVVLAFSWLSAPAAPAPAPAKNGHITTGHMAVGATVEPYTHLTATQPHQLVIVNKDVNLGYVNVPDGSNPSGTQLTIKTNDHAGYTLVFQVSPAEQALFKSIQVLGLGKTVTLPATGGKVTMPFPGPTANLSLTYRFNLASKLKDGTYAWPLTILSQPD</sequence>
<dbReference type="EMBL" id="NCTK01000001">
    <property type="protein sequence ID" value="OYQ15135.1"/>
    <property type="molecule type" value="Genomic_DNA"/>
</dbReference>
<dbReference type="AlphaFoldDB" id="A0AAP7ZQX2"/>
<proteinExistence type="predicted"/>
<evidence type="ECO:0000313" key="1">
    <source>
        <dbReference type="EMBL" id="OYQ15135.1"/>
    </source>
</evidence>
<name>A0AAP7ZQX2_RALSL</name>
<evidence type="ECO:0000313" key="2">
    <source>
        <dbReference type="Proteomes" id="UP000216164"/>
    </source>
</evidence>
<dbReference type="Proteomes" id="UP000216164">
    <property type="component" value="Unassembled WGS sequence"/>
</dbReference>
<comment type="caution">
    <text evidence="1">The sequence shown here is derived from an EMBL/GenBank/DDBJ whole genome shotgun (WGS) entry which is preliminary data.</text>
</comment>